<dbReference type="Proteomes" id="UP001497497">
    <property type="component" value="Unassembled WGS sequence"/>
</dbReference>
<proteinExistence type="predicted"/>
<dbReference type="SMART" id="SM00336">
    <property type="entry name" value="BBOX"/>
    <property type="match status" value="2"/>
</dbReference>
<evidence type="ECO:0000256" key="5">
    <source>
        <dbReference type="PROSITE-ProRule" id="PRU00024"/>
    </source>
</evidence>
<feature type="domain" description="B box-type" evidence="10">
    <location>
        <begin position="161"/>
        <end position="194"/>
    </location>
</feature>
<feature type="repeat" description="NHL" evidence="6">
    <location>
        <begin position="388"/>
        <end position="414"/>
    </location>
</feature>
<dbReference type="Gene3D" id="3.30.160.60">
    <property type="entry name" value="Classic Zinc Finger"/>
    <property type="match status" value="1"/>
</dbReference>
<dbReference type="PANTHER" id="PTHR25462">
    <property type="entry name" value="BONUS, ISOFORM C-RELATED"/>
    <property type="match status" value="1"/>
</dbReference>
<feature type="domain" description="RING-type" evidence="9">
    <location>
        <begin position="17"/>
        <end position="63"/>
    </location>
</feature>
<comment type="caution">
    <text evidence="11">The sequence shown here is derived from an EMBL/GenBank/DDBJ whole genome shotgun (WGS) entry which is preliminary data.</text>
</comment>
<dbReference type="Gene3D" id="3.30.40.10">
    <property type="entry name" value="Zinc/RING finger domain, C3HC4 (zinc finger)"/>
    <property type="match status" value="1"/>
</dbReference>
<evidence type="ECO:0000256" key="7">
    <source>
        <dbReference type="SAM" id="Coils"/>
    </source>
</evidence>
<dbReference type="SUPFAM" id="SSF57845">
    <property type="entry name" value="B-box zinc-binding domain"/>
    <property type="match status" value="1"/>
</dbReference>
<keyword evidence="1" id="KW-0479">Metal-binding</keyword>
<keyword evidence="7" id="KW-0175">Coiled coil</keyword>
<dbReference type="PROSITE" id="PS50089">
    <property type="entry name" value="ZF_RING_2"/>
    <property type="match status" value="1"/>
</dbReference>
<keyword evidence="3 5" id="KW-0863">Zinc-finger</keyword>
<keyword evidence="4" id="KW-0862">Zinc</keyword>
<reference evidence="11 12" key="1">
    <citation type="submission" date="2024-04" db="EMBL/GenBank/DDBJ databases">
        <authorList>
            <consortium name="Genoscope - CEA"/>
            <person name="William W."/>
        </authorList>
    </citation>
    <scope>NUCLEOTIDE SEQUENCE [LARGE SCALE GENOMIC DNA]</scope>
</reference>
<gene>
    <name evidence="11" type="ORF">GSLYS_00018333001</name>
</gene>
<dbReference type="InterPro" id="IPR047153">
    <property type="entry name" value="TRIM45/56/19-like"/>
</dbReference>
<dbReference type="Pfam" id="PF00643">
    <property type="entry name" value="zf-B_box"/>
    <property type="match status" value="1"/>
</dbReference>
<evidence type="ECO:0000259" key="9">
    <source>
        <dbReference type="PROSITE" id="PS50089"/>
    </source>
</evidence>
<dbReference type="InterPro" id="IPR011042">
    <property type="entry name" value="6-blade_b-propeller_TolB-like"/>
</dbReference>
<evidence type="ECO:0000259" key="10">
    <source>
        <dbReference type="PROSITE" id="PS50119"/>
    </source>
</evidence>
<feature type="region of interest" description="Disordered" evidence="8">
    <location>
        <begin position="720"/>
        <end position="742"/>
    </location>
</feature>
<dbReference type="Gene3D" id="2.120.10.30">
    <property type="entry name" value="TolB, C-terminal domain"/>
    <property type="match status" value="1"/>
</dbReference>
<dbReference type="AlphaFoldDB" id="A0AAV2IFD8"/>
<evidence type="ECO:0000313" key="12">
    <source>
        <dbReference type="Proteomes" id="UP001497497"/>
    </source>
</evidence>
<dbReference type="CDD" id="cd19757">
    <property type="entry name" value="Bbox1"/>
    <property type="match status" value="1"/>
</dbReference>
<evidence type="ECO:0000256" key="1">
    <source>
        <dbReference type="ARBA" id="ARBA00022723"/>
    </source>
</evidence>
<feature type="coiled-coil region" evidence="7">
    <location>
        <begin position="206"/>
        <end position="265"/>
    </location>
</feature>
<accession>A0AAV2IFD8</accession>
<dbReference type="InterPro" id="IPR013083">
    <property type="entry name" value="Znf_RING/FYVE/PHD"/>
</dbReference>
<feature type="region of interest" description="Disordered" evidence="8">
    <location>
        <begin position="631"/>
        <end position="676"/>
    </location>
</feature>
<dbReference type="PROSITE" id="PS00518">
    <property type="entry name" value="ZF_RING_1"/>
    <property type="match status" value="1"/>
</dbReference>
<dbReference type="InterPro" id="IPR001258">
    <property type="entry name" value="NHL_repeat"/>
</dbReference>
<dbReference type="EMBL" id="CAXITT010000652">
    <property type="protein sequence ID" value="CAL1544850.1"/>
    <property type="molecule type" value="Genomic_DNA"/>
</dbReference>
<feature type="repeat" description="NHL" evidence="6">
    <location>
        <begin position="555"/>
        <end position="589"/>
    </location>
</feature>
<dbReference type="PANTHER" id="PTHR25462:SF296">
    <property type="entry name" value="MEIOTIC P26, ISOFORM F"/>
    <property type="match status" value="1"/>
</dbReference>
<dbReference type="InterPro" id="IPR000315">
    <property type="entry name" value="Znf_B-box"/>
</dbReference>
<feature type="domain" description="B box-type" evidence="10">
    <location>
        <begin position="96"/>
        <end position="146"/>
    </location>
</feature>
<dbReference type="SUPFAM" id="SSF101898">
    <property type="entry name" value="NHL repeat"/>
    <property type="match status" value="1"/>
</dbReference>
<name>A0AAV2IFD8_LYMST</name>
<evidence type="ECO:0000256" key="4">
    <source>
        <dbReference type="ARBA" id="ARBA00022833"/>
    </source>
</evidence>
<dbReference type="PROSITE" id="PS50119">
    <property type="entry name" value="ZF_BBOX"/>
    <property type="match status" value="2"/>
</dbReference>
<dbReference type="CDD" id="cd05819">
    <property type="entry name" value="NHL"/>
    <property type="match status" value="1"/>
</dbReference>
<dbReference type="CDD" id="cd19756">
    <property type="entry name" value="Bbox2"/>
    <property type="match status" value="1"/>
</dbReference>
<keyword evidence="12" id="KW-1185">Reference proteome</keyword>
<dbReference type="GO" id="GO:0008270">
    <property type="term" value="F:zinc ion binding"/>
    <property type="evidence" value="ECO:0007669"/>
    <property type="project" value="UniProtKB-KW"/>
</dbReference>
<organism evidence="11 12">
    <name type="scientific">Lymnaea stagnalis</name>
    <name type="common">Great pond snail</name>
    <name type="synonym">Helix stagnalis</name>
    <dbReference type="NCBI Taxonomy" id="6523"/>
    <lineage>
        <taxon>Eukaryota</taxon>
        <taxon>Metazoa</taxon>
        <taxon>Spiralia</taxon>
        <taxon>Lophotrochozoa</taxon>
        <taxon>Mollusca</taxon>
        <taxon>Gastropoda</taxon>
        <taxon>Heterobranchia</taxon>
        <taxon>Euthyneura</taxon>
        <taxon>Panpulmonata</taxon>
        <taxon>Hygrophila</taxon>
        <taxon>Lymnaeoidea</taxon>
        <taxon>Lymnaeidae</taxon>
        <taxon>Lymnaea</taxon>
    </lineage>
</organism>
<dbReference type="SMART" id="SM00184">
    <property type="entry name" value="RING"/>
    <property type="match status" value="1"/>
</dbReference>
<dbReference type="SUPFAM" id="SSF57850">
    <property type="entry name" value="RING/U-box"/>
    <property type="match status" value="1"/>
</dbReference>
<dbReference type="PROSITE" id="PS51125">
    <property type="entry name" value="NHL"/>
    <property type="match status" value="2"/>
</dbReference>
<dbReference type="InterPro" id="IPR001841">
    <property type="entry name" value="Znf_RING"/>
</dbReference>
<evidence type="ECO:0000256" key="3">
    <source>
        <dbReference type="ARBA" id="ARBA00022771"/>
    </source>
</evidence>
<evidence type="ECO:0000313" key="11">
    <source>
        <dbReference type="EMBL" id="CAL1544850.1"/>
    </source>
</evidence>
<evidence type="ECO:0000256" key="8">
    <source>
        <dbReference type="SAM" id="MobiDB-lite"/>
    </source>
</evidence>
<dbReference type="Pfam" id="PF00097">
    <property type="entry name" value="zf-C3HC4"/>
    <property type="match status" value="1"/>
</dbReference>
<sequence>MADDDRLANLLRSLCSCSICQGTLQVPRVLPCFHSFCTTCLEKYAAEKVSENGQRSFPCPKCSRQIIIPSGVVTLTEGFKADSFAAKLTEVIGAFREDKSCDICKRRDVTLPATDWCMDCFDAICESCLKVHLCGKTTSDHMVLSLGELRKLSIENVMKRNVANKCVEHGEDIKMYCLNCREPVCVDCFAATHRKCENCVLVSEGVKSLDKDVAEVMVRLQNLREEGSDTVPTFETGEEMLDESLKKTEAEIRSLANELRKKIDTAEISLLEELHSAGRHLRDKVSDSKASPASQEENMKALTSAQERLDALLKYGSDGEVLDVFHKVKDILANVEGASSTDSGIDNEPRLKVHFDTDESVKVFSREFDKFGEIRVEDCNCDNGLSSWGVTVTSREEIIVVDCRNRRVQKFSSAGDLMDHIILNEDPRDISSFGEEDVAITVMKKQIFIFAVINNLVLKRKIETVRQYDGIAYSSNIRCFVVSSIEERCIELVSRQGEVTKTFKFNPTTEESLFLVPRYVAVSRDNFYVVSDAANNSVVCVSQDGRLLCTYSSTEANELKKAQGVCCDKIGNLFVADYSNSRVHLLTPDGQFQRFVLGQDSGLRRPVALAITQSNKLVVVQSDGMVKIFSYETTSPTPSPTPKPVPKPMPKPSPRIPPLKNSHSHAQEESSVPHYGNFGTRRLSSYSGHGGVSFAKMFGSPGAIHSSGVGFHSARRFSEMPSSSISSEATNVLPQALKPRHQ</sequence>
<protein>
    <submittedName>
        <fullName evidence="11">Uncharacterized protein</fullName>
    </submittedName>
</protein>
<dbReference type="InterPro" id="IPR018957">
    <property type="entry name" value="Znf_C3HC4_RING-type"/>
</dbReference>
<evidence type="ECO:0000256" key="2">
    <source>
        <dbReference type="ARBA" id="ARBA00022737"/>
    </source>
</evidence>
<evidence type="ECO:0000256" key="6">
    <source>
        <dbReference type="PROSITE-ProRule" id="PRU00504"/>
    </source>
</evidence>
<keyword evidence="2" id="KW-0677">Repeat</keyword>
<feature type="compositionally biased region" description="Pro residues" evidence="8">
    <location>
        <begin position="637"/>
        <end position="657"/>
    </location>
</feature>
<dbReference type="InterPro" id="IPR017907">
    <property type="entry name" value="Znf_RING_CS"/>
</dbReference>